<evidence type="ECO:0000313" key="1">
    <source>
        <dbReference type="EMBL" id="EAT16389.1"/>
    </source>
</evidence>
<reference evidence="1" key="2">
    <citation type="submission" date="2006-05" db="EMBL/GenBank/DDBJ databases">
        <title>Sequencing of the draft genome and assembly of Desulfuromonas acetoxidans DSM 684.</title>
        <authorList>
            <consortium name="US DOE Joint Genome Institute (JGI-PGF)"/>
            <person name="Copeland A."/>
            <person name="Lucas S."/>
            <person name="Lapidus A."/>
            <person name="Barry K."/>
            <person name="Detter J.C."/>
            <person name="Glavina del Rio T."/>
            <person name="Hammon N."/>
            <person name="Israni S."/>
            <person name="Dalin E."/>
            <person name="Tice H."/>
            <person name="Bruce D."/>
            <person name="Pitluck S."/>
            <person name="Richardson P."/>
        </authorList>
    </citation>
    <scope>NUCLEOTIDE SEQUENCE [LARGE SCALE GENOMIC DNA]</scope>
    <source>
        <strain evidence="1">DSM 684</strain>
    </source>
</reference>
<sequence>MTRTTFSLNISADDFLRYYQGSATWIRIQADNGQMLKLPASNFRKFLTHSGIHGRFMIEFDDQFKLVGLTKL</sequence>
<dbReference type="Pfam" id="PF11197">
    <property type="entry name" value="DUF2835"/>
    <property type="match status" value="1"/>
</dbReference>
<reference evidence="1" key="1">
    <citation type="submission" date="2006-05" db="EMBL/GenBank/DDBJ databases">
        <title>Annotation of the draft genome assembly of Desulfuromonas acetoxidans DSM 684.</title>
        <authorList>
            <consortium name="US DOE Joint Genome Institute (JGI-ORNL)"/>
            <person name="Larimer F."/>
            <person name="Land M."/>
            <person name="Hauser L."/>
        </authorList>
    </citation>
    <scope>NUCLEOTIDE SEQUENCE [LARGE SCALE GENOMIC DNA]</scope>
    <source>
        <strain evidence="1">DSM 684</strain>
    </source>
</reference>
<comment type="caution">
    <text evidence="1">The sequence shown here is derived from an EMBL/GenBank/DDBJ whole genome shotgun (WGS) entry which is preliminary data.</text>
</comment>
<name>Q1K1J9_DESA6</name>
<dbReference type="OrthoDB" id="5600793at2"/>
<proteinExistence type="predicted"/>
<dbReference type="EMBL" id="AAEW02000005">
    <property type="protein sequence ID" value="EAT16389.1"/>
    <property type="molecule type" value="Genomic_DNA"/>
</dbReference>
<dbReference type="InterPro" id="IPR021363">
    <property type="entry name" value="DUF2835"/>
</dbReference>
<protein>
    <recommendedName>
        <fullName evidence="3">DUF2835 domain-containing protein</fullName>
    </recommendedName>
</protein>
<dbReference type="RefSeq" id="WP_005999014.1">
    <property type="nucleotide sequence ID" value="NZ_AAEW02000005.1"/>
</dbReference>
<accession>Q1K1J9</accession>
<evidence type="ECO:0000313" key="2">
    <source>
        <dbReference type="Proteomes" id="UP000005695"/>
    </source>
</evidence>
<gene>
    <name evidence="1" type="ORF">Dace_1853</name>
</gene>
<keyword evidence="2" id="KW-1185">Reference proteome</keyword>
<organism evidence="1 2">
    <name type="scientific">Desulfuromonas acetoxidans (strain DSM 684 / 11070)</name>
    <dbReference type="NCBI Taxonomy" id="281689"/>
    <lineage>
        <taxon>Bacteria</taxon>
        <taxon>Pseudomonadati</taxon>
        <taxon>Thermodesulfobacteriota</taxon>
        <taxon>Desulfuromonadia</taxon>
        <taxon>Desulfuromonadales</taxon>
        <taxon>Desulfuromonadaceae</taxon>
        <taxon>Desulfuromonas</taxon>
    </lineage>
</organism>
<evidence type="ECO:0008006" key="3">
    <source>
        <dbReference type="Google" id="ProtNLM"/>
    </source>
</evidence>
<dbReference type="AlphaFoldDB" id="Q1K1J9"/>
<dbReference type="Proteomes" id="UP000005695">
    <property type="component" value="Unassembled WGS sequence"/>
</dbReference>